<dbReference type="PhylomeDB" id="T1ISB7"/>
<feature type="domain" description="DUF4708" evidence="1">
    <location>
        <begin position="9"/>
        <end position="267"/>
    </location>
</feature>
<protein>
    <recommendedName>
        <fullName evidence="1">DUF4708 domain-containing protein</fullName>
    </recommendedName>
</protein>
<dbReference type="PANTHER" id="PTHR28495:SF1">
    <property type="entry name" value="GENE, 17266-RELATED"/>
    <property type="match status" value="1"/>
</dbReference>
<organism evidence="2 3">
    <name type="scientific">Strigamia maritima</name>
    <name type="common">European centipede</name>
    <name type="synonym">Geophilus maritimus</name>
    <dbReference type="NCBI Taxonomy" id="126957"/>
    <lineage>
        <taxon>Eukaryota</taxon>
        <taxon>Metazoa</taxon>
        <taxon>Ecdysozoa</taxon>
        <taxon>Arthropoda</taxon>
        <taxon>Myriapoda</taxon>
        <taxon>Chilopoda</taxon>
        <taxon>Pleurostigmophora</taxon>
        <taxon>Geophilomorpha</taxon>
        <taxon>Linotaeniidae</taxon>
        <taxon>Strigamia</taxon>
    </lineage>
</organism>
<evidence type="ECO:0000313" key="2">
    <source>
        <dbReference type="EnsemblMetazoa" id="SMAR003983-PA"/>
    </source>
</evidence>
<dbReference type="STRING" id="126957.T1ISB7"/>
<dbReference type="Proteomes" id="UP000014500">
    <property type="component" value="Unassembled WGS sequence"/>
</dbReference>
<dbReference type="AlphaFoldDB" id="T1ISB7"/>
<keyword evidence="3" id="KW-1185">Reference proteome</keyword>
<reference evidence="3" key="1">
    <citation type="submission" date="2011-05" db="EMBL/GenBank/DDBJ databases">
        <authorList>
            <person name="Richards S.R."/>
            <person name="Qu J."/>
            <person name="Jiang H."/>
            <person name="Jhangiani S.N."/>
            <person name="Agravi P."/>
            <person name="Goodspeed R."/>
            <person name="Gross S."/>
            <person name="Mandapat C."/>
            <person name="Jackson L."/>
            <person name="Mathew T."/>
            <person name="Pu L."/>
            <person name="Thornton R."/>
            <person name="Saada N."/>
            <person name="Wilczek-Boney K.B."/>
            <person name="Lee S."/>
            <person name="Kovar C."/>
            <person name="Wu Y."/>
            <person name="Scherer S.E."/>
            <person name="Worley K.C."/>
            <person name="Muzny D.M."/>
            <person name="Gibbs R."/>
        </authorList>
    </citation>
    <scope>NUCLEOTIDE SEQUENCE</scope>
    <source>
        <strain evidence="3">Brora</strain>
    </source>
</reference>
<name>T1ISB7_STRMM</name>
<dbReference type="OMA" id="HWKNIHG"/>
<dbReference type="PANTHER" id="PTHR28495">
    <property type="entry name" value="HYPOTHETICAL PROTEIN LOC100359752"/>
    <property type="match status" value="1"/>
</dbReference>
<sequence length="337" mass="38806">MQYFSANLDLEDLYLLMVAVEKEKNVGECRRKRNAKCRELIAIEPNIIASPHDIHDNTMQLILQKSFYKSGNLQQNLMKLELKEEKLMAVTNRDYQVCFHYTLVVKLAPRWNEIGSQSYENGILLVQGANFLTSKKPLPALTLEVNVMTSEVQISLQPFMIKIPVTKFTNFGITAKVAKEFSSKEINIIPDKHIKRQWCSIFPSMKMGKVVEISREISSYSNFKDYAEMRVFWKNNYGYQLPSRNDFYYGVYFSQFGRTLTYPRCCILPEKPNVWKCTESNATHMSDFMKDVNMKLAVLCGQGLNFVSRASRLPMQLIPATQVSGEDDDNSFSHSST</sequence>
<reference evidence="2" key="2">
    <citation type="submission" date="2015-02" db="UniProtKB">
        <authorList>
            <consortium name="EnsemblMetazoa"/>
        </authorList>
    </citation>
    <scope>IDENTIFICATION</scope>
</reference>
<proteinExistence type="predicted"/>
<dbReference type="Pfam" id="PF15813">
    <property type="entry name" value="DUF4708"/>
    <property type="match status" value="1"/>
</dbReference>
<dbReference type="HOGENOM" id="CLU_890103_0_0_1"/>
<dbReference type="EMBL" id="JH431429">
    <property type="status" value="NOT_ANNOTATED_CDS"/>
    <property type="molecule type" value="Genomic_DNA"/>
</dbReference>
<dbReference type="eggNOG" id="KOG3815">
    <property type="taxonomic scope" value="Eukaryota"/>
</dbReference>
<evidence type="ECO:0000313" key="3">
    <source>
        <dbReference type="Proteomes" id="UP000014500"/>
    </source>
</evidence>
<dbReference type="EnsemblMetazoa" id="SMAR003983-RA">
    <property type="protein sequence ID" value="SMAR003983-PA"/>
    <property type="gene ID" value="SMAR003983"/>
</dbReference>
<accession>T1ISB7</accession>
<evidence type="ECO:0000259" key="1">
    <source>
        <dbReference type="Pfam" id="PF15813"/>
    </source>
</evidence>
<dbReference type="InterPro" id="IPR031643">
    <property type="entry name" value="DUF4708"/>
</dbReference>